<dbReference type="InterPro" id="IPR013324">
    <property type="entry name" value="RNA_pol_sigma_r3/r4-like"/>
</dbReference>
<protein>
    <submittedName>
        <fullName evidence="8">Rna polymerase subunit sigma</fullName>
    </submittedName>
</protein>
<evidence type="ECO:0000259" key="6">
    <source>
        <dbReference type="Pfam" id="PF04542"/>
    </source>
</evidence>
<dbReference type="Proteomes" id="UP000037446">
    <property type="component" value="Unassembled WGS sequence"/>
</dbReference>
<dbReference type="Gene3D" id="1.10.1740.10">
    <property type="match status" value="1"/>
</dbReference>
<dbReference type="Gene3D" id="1.20.140.160">
    <property type="match status" value="1"/>
</dbReference>
<dbReference type="AlphaFoldDB" id="A0A0L1KHF2"/>
<evidence type="ECO:0000313" key="8">
    <source>
        <dbReference type="EMBL" id="KNH03475.1"/>
    </source>
</evidence>
<sequence>MRYDHTHFNAQRAYGGAINERIGNFLPMVRKLAWYYEGSGGAAVDVDDLIQAGMIALTECAQRHDRPGEDGFAAYAKMRVRGAMIDLLRAQSPHARGAAGRLRRIDAAVDRLRSTLGRDPSAKEIAAELQISIGEYHEMRTQLATRVVDLEDCYSDSDPTFQSAEPDAEAQLLETGDRAALAEAIGNLPERLQLVIKLHFIEELNLTEIAAVLDVSVPRVHQLKSSALAKLKLAIVESENA</sequence>
<dbReference type="GO" id="GO:0003677">
    <property type="term" value="F:DNA binding"/>
    <property type="evidence" value="ECO:0007669"/>
    <property type="project" value="UniProtKB-KW"/>
</dbReference>
<name>A0A0L1KHF2_9SPHN</name>
<evidence type="ECO:0000256" key="1">
    <source>
        <dbReference type="ARBA" id="ARBA00023015"/>
    </source>
</evidence>
<evidence type="ECO:0000256" key="4">
    <source>
        <dbReference type="ARBA" id="ARBA00023163"/>
    </source>
</evidence>
<evidence type="ECO:0000313" key="9">
    <source>
        <dbReference type="Proteomes" id="UP000037446"/>
    </source>
</evidence>
<accession>A0A0L1KHF2</accession>
<dbReference type="STRING" id="1306953.J121_1054"/>
<dbReference type="Pfam" id="PF04542">
    <property type="entry name" value="Sigma70_r2"/>
    <property type="match status" value="1"/>
</dbReference>
<dbReference type="CDD" id="cd06171">
    <property type="entry name" value="Sigma70_r4"/>
    <property type="match status" value="1"/>
</dbReference>
<evidence type="ECO:0000259" key="7">
    <source>
        <dbReference type="Pfam" id="PF04545"/>
    </source>
</evidence>
<dbReference type="SUPFAM" id="SSF88659">
    <property type="entry name" value="Sigma3 and sigma4 domains of RNA polymerase sigma factors"/>
    <property type="match status" value="2"/>
</dbReference>
<reference evidence="9" key="1">
    <citation type="submission" date="2015-02" db="EMBL/GenBank/DDBJ databases">
        <authorList>
            <person name="Lima A.O."/>
            <person name="Cabral A."/>
            <person name="Porto L.M."/>
            <person name="Silva M.A."/>
        </authorList>
    </citation>
    <scope>NUCLEOTIDE SEQUENCE [LARGE SCALE GENOMIC DNA]</scope>
    <source>
        <strain evidence="9">LAMA 915</strain>
    </source>
</reference>
<dbReference type="PATRIC" id="fig|1306953.7.peg.1081"/>
<dbReference type="GO" id="GO:0006352">
    <property type="term" value="P:DNA-templated transcription initiation"/>
    <property type="evidence" value="ECO:0007669"/>
    <property type="project" value="InterPro"/>
</dbReference>
<dbReference type="InterPro" id="IPR007624">
    <property type="entry name" value="RNA_pol_sigma70_r3"/>
</dbReference>
<dbReference type="PANTHER" id="PTHR30385">
    <property type="entry name" value="SIGMA FACTOR F FLAGELLAR"/>
    <property type="match status" value="1"/>
</dbReference>
<dbReference type="InterPro" id="IPR013325">
    <property type="entry name" value="RNA_pol_sigma_r2"/>
</dbReference>
<evidence type="ECO:0000256" key="2">
    <source>
        <dbReference type="ARBA" id="ARBA00023082"/>
    </source>
</evidence>
<dbReference type="PRINTS" id="PR00046">
    <property type="entry name" value="SIGMA70FCT"/>
</dbReference>
<dbReference type="InterPro" id="IPR000943">
    <property type="entry name" value="RNA_pol_sigma70"/>
</dbReference>
<dbReference type="NCBIfam" id="TIGR02937">
    <property type="entry name" value="sigma70-ECF"/>
    <property type="match status" value="1"/>
</dbReference>
<feature type="domain" description="RNA polymerase sigma-70 region 3" evidence="5">
    <location>
        <begin position="102"/>
        <end position="141"/>
    </location>
</feature>
<evidence type="ECO:0000256" key="3">
    <source>
        <dbReference type="ARBA" id="ARBA00023125"/>
    </source>
</evidence>
<dbReference type="RefSeq" id="WP_050599105.1">
    <property type="nucleotide sequence ID" value="NZ_JYNE01000008.1"/>
</dbReference>
<keyword evidence="2" id="KW-0731">Sigma factor</keyword>
<evidence type="ECO:0000259" key="5">
    <source>
        <dbReference type="Pfam" id="PF04539"/>
    </source>
</evidence>
<dbReference type="Pfam" id="PF04539">
    <property type="entry name" value="Sigma70_r3"/>
    <property type="match status" value="1"/>
</dbReference>
<dbReference type="InterPro" id="IPR007630">
    <property type="entry name" value="RNA_pol_sigma70_r4"/>
</dbReference>
<proteinExistence type="predicted"/>
<dbReference type="InterPro" id="IPR014284">
    <property type="entry name" value="RNA_pol_sigma-70_dom"/>
</dbReference>
<feature type="domain" description="RNA polymerase sigma-70 region 2" evidence="6">
    <location>
        <begin position="25"/>
        <end position="92"/>
    </location>
</feature>
<dbReference type="Pfam" id="PF04545">
    <property type="entry name" value="Sigma70_r4"/>
    <property type="match status" value="1"/>
</dbReference>
<dbReference type="EMBL" id="JYNE01000008">
    <property type="protein sequence ID" value="KNH03475.1"/>
    <property type="molecule type" value="Genomic_DNA"/>
</dbReference>
<feature type="domain" description="RNA polymerase sigma-70 region 4" evidence="7">
    <location>
        <begin position="184"/>
        <end position="232"/>
    </location>
</feature>
<dbReference type="GO" id="GO:0016987">
    <property type="term" value="F:sigma factor activity"/>
    <property type="evidence" value="ECO:0007669"/>
    <property type="project" value="UniProtKB-KW"/>
</dbReference>
<dbReference type="SUPFAM" id="SSF88946">
    <property type="entry name" value="Sigma2 domain of RNA polymerase sigma factors"/>
    <property type="match status" value="1"/>
</dbReference>
<keyword evidence="4" id="KW-0804">Transcription</keyword>
<organism evidence="8 9">
    <name type="scientific">Qipengyuania citrea LAMA 915</name>
    <dbReference type="NCBI Taxonomy" id="1306953"/>
    <lineage>
        <taxon>Bacteria</taxon>
        <taxon>Pseudomonadati</taxon>
        <taxon>Pseudomonadota</taxon>
        <taxon>Alphaproteobacteria</taxon>
        <taxon>Sphingomonadales</taxon>
        <taxon>Erythrobacteraceae</taxon>
        <taxon>Qipengyuania</taxon>
    </lineage>
</organism>
<comment type="caution">
    <text evidence="8">The sequence shown here is derived from an EMBL/GenBank/DDBJ whole genome shotgun (WGS) entry which is preliminary data.</text>
</comment>
<keyword evidence="1" id="KW-0805">Transcription regulation</keyword>
<dbReference type="InterPro" id="IPR007627">
    <property type="entry name" value="RNA_pol_sigma70_r2"/>
</dbReference>
<keyword evidence="3" id="KW-0238">DNA-binding</keyword>
<gene>
    <name evidence="8" type="ORF">J121_1054</name>
</gene>